<protein>
    <submittedName>
        <fullName evidence="2">Uncharacterized protein</fullName>
    </submittedName>
</protein>
<dbReference type="Proteomes" id="UP001305779">
    <property type="component" value="Unassembled WGS sequence"/>
</dbReference>
<gene>
    <name evidence="2" type="ORF">PRZ48_010739</name>
</gene>
<evidence type="ECO:0000313" key="2">
    <source>
        <dbReference type="EMBL" id="KAK4498083.1"/>
    </source>
</evidence>
<comment type="caution">
    <text evidence="2">The sequence shown here is derived from an EMBL/GenBank/DDBJ whole genome shotgun (WGS) entry which is preliminary data.</text>
</comment>
<feature type="compositionally biased region" description="Pro residues" evidence="1">
    <location>
        <begin position="123"/>
        <end position="133"/>
    </location>
</feature>
<reference evidence="2 3" key="1">
    <citation type="journal article" date="2023" name="G3 (Bethesda)">
        <title>A chromosome-level genome assembly of Zasmidium syzygii isolated from banana leaves.</title>
        <authorList>
            <person name="van Westerhoven A.C."/>
            <person name="Mehrabi R."/>
            <person name="Talebi R."/>
            <person name="Steentjes M.B.F."/>
            <person name="Corcolon B."/>
            <person name="Chong P.A."/>
            <person name="Kema G.H.J."/>
            <person name="Seidl M.F."/>
        </authorList>
    </citation>
    <scope>NUCLEOTIDE SEQUENCE [LARGE SCALE GENOMIC DNA]</scope>
    <source>
        <strain evidence="2 3">P124</strain>
    </source>
</reference>
<feature type="region of interest" description="Disordered" evidence="1">
    <location>
        <begin position="121"/>
        <end position="159"/>
    </location>
</feature>
<name>A0ABR0E9X2_ZASCE</name>
<dbReference type="EMBL" id="JAXOVC010000008">
    <property type="protein sequence ID" value="KAK4498083.1"/>
    <property type="molecule type" value="Genomic_DNA"/>
</dbReference>
<evidence type="ECO:0000256" key="1">
    <source>
        <dbReference type="SAM" id="MobiDB-lite"/>
    </source>
</evidence>
<sequence length="176" mass="19878">MAPIVPPLAQSDSKARFFARLGLDPANPIHKRVYSLMKLEAAEGRRRLMEGQTSSTAQIHEAAWQREVLRIFEQARPETRAVYRFGQDTSQDANGVELVDNWIIRWMLWHVFRYRDYRNRNRPPGPNPPPPPSSSSSSDDEQDPPSANPGARGETSGRAGKFMKTVILFFADGSVK</sequence>
<accession>A0ABR0E9X2</accession>
<organism evidence="2 3">
    <name type="scientific">Zasmidium cellare</name>
    <name type="common">Wine cellar mold</name>
    <name type="synonym">Racodium cellare</name>
    <dbReference type="NCBI Taxonomy" id="395010"/>
    <lineage>
        <taxon>Eukaryota</taxon>
        <taxon>Fungi</taxon>
        <taxon>Dikarya</taxon>
        <taxon>Ascomycota</taxon>
        <taxon>Pezizomycotina</taxon>
        <taxon>Dothideomycetes</taxon>
        <taxon>Dothideomycetidae</taxon>
        <taxon>Mycosphaerellales</taxon>
        <taxon>Mycosphaerellaceae</taxon>
        <taxon>Zasmidium</taxon>
    </lineage>
</organism>
<keyword evidence="3" id="KW-1185">Reference proteome</keyword>
<evidence type="ECO:0000313" key="3">
    <source>
        <dbReference type="Proteomes" id="UP001305779"/>
    </source>
</evidence>
<proteinExistence type="predicted"/>